<dbReference type="PROSITE" id="PS01124">
    <property type="entry name" value="HTH_ARAC_FAMILY_2"/>
    <property type="match status" value="1"/>
</dbReference>
<dbReference type="Pfam" id="PF12833">
    <property type="entry name" value="HTH_18"/>
    <property type="match status" value="1"/>
</dbReference>
<dbReference type="RefSeq" id="WP_015254170.1">
    <property type="nucleotide sequence ID" value="NC_019897.1"/>
</dbReference>
<keyword evidence="2 6" id="KW-0238">DNA-binding</keyword>
<evidence type="ECO:0000256" key="4">
    <source>
        <dbReference type="SAM" id="Phobius"/>
    </source>
</evidence>
<dbReference type="KEGG" id="tco:Theco_1247"/>
<sequence length="749" mass="86125">MKRWFYSLGVLQVFGALLIVILVMSASNLVIHRNSISDIYEKMVDHNNLSVKYMIQTFDDHFRAINNLIYTIHSLPYDNLIDNDGSIDMSRVYALQQQVESLMSSHDVVEDVIVFYDNVPVAITSTGTSSLEHLFEQKYRHPHYDAHYWLKFLRSKHDMKVFPAEDFTVLTGSTQEYRTKKLLVVTDSNRMALSNKNVVVLVDVDKLLRQVNRASLIPGSSLVVMDQNRQVLLGTGANWDLVEVINTFKGSVKDETSVTREDYEYHVYQSDFNGFIYIDRVPYQFQNLDSVTKANRSIILTSIASAILLSLLLSVYLHRPVRSILRLLGGGNSKGNDFRKIYSGIVKLQTENQEFRNQQQFLENELRRVVFLRAIEEAPYSEELWRELEKFKQDFLPHRYFVMGALLLERSSPVREMLPAETQSAILQRELRNARPDAIVVHVRGLRFLTLFPVREPGERPKLLRQVREAVSAMEQGVLDGWRIRGCVGKLRNAEFEQFPEAYEEVRESMYNRPVNVEEAVLDAAEPADQRGMHLPLDQLEKLSNCLLGGKMEEAGAIIRDIMRRNAGNHVGLRQMEHVARTLFYHMFRLAEASGMDGEALADLERRIHRTLEKDGDFDLTEEMLVEAAACIGAKVRVAKPDKLNPAFISQYIELHYMEDLYLDHMAEVFNTTPKYFSSYFKKTFGVTFVDYLSKVRLAHARELLRNTTLTVAEVGERVGYLNASTFATTFKKYYGISPSDFRKQELGA</sequence>
<feature type="transmembrane region" description="Helical" evidence="4">
    <location>
        <begin position="298"/>
        <end position="317"/>
    </location>
</feature>
<evidence type="ECO:0000313" key="7">
    <source>
        <dbReference type="Proteomes" id="UP000010795"/>
    </source>
</evidence>
<dbReference type="OrthoDB" id="2486005at2"/>
<dbReference type="SMART" id="SM00342">
    <property type="entry name" value="HTH_ARAC"/>
    <property type="match status" value="1"/>
</dbReference>
<name>L0EAX9_THECK</name>
<dbReference type="PROSITE" id="PS00041">
    <property type="entry name" value="HTH_ARAC_FAMILY_1"/>
    <property type="match status" value="1"/>
</dbReference>
<evidence type="ECO:0000313" key="6">
    <source>
        <dbReference type="EMBL" id="AGA57413.1"/>
    </source>
</evidence>
<dbReference type="PANTHER" id="PTHR43280">
    <property type="entry name" value="ARAC-FAMILY TRANSCRIPTIONAL REGULATOR"/>
    <property type="match status" value="1"/>
</dbReference>
<organism evidence="6 7">
    <name type="scientific">Thermobacillus composti (strain DSM 18247 / JCM 13945 / KWC4)</name>
    <dbReference type="NCBI Taxonomy" id="717605"/>
    <lineage>
        <taxon>Bacteria</taxon>
        <taxon>Bacillati</taxon>
        <taxon>Bacillota</taxon>
        <taxon>Bacilli</taxon>
        <taxon>Bacillales</taxon>
        <taxon>Paenibacillaceae</taxon>
        <taxon>Thermobacillus</taxon>
    </lineage>
</organism>
<dbReference type="InterPro" id="IPR020449">
    <property type="entry name" value="Tscrpt_reg_AraC-type_HTH"/>
</dbReference>
<dbReference type="HOGENOM" id="CLU_019175_1_0_9"/>
<keyword evidence="4" id="KW-0812">Transmembrane</keyword>
<dbReference type="InterPro" id="IPR018060">
    <property type="entry name" value="HTH_AraC"/>
</dbReference>
<evidence type="ECO:0000259" key="5">
    <source>
        <dbReference type="PROSITE" id="PS01124"/>
    </source>
</evidence>
<keyword evidence="7" id="KW-1185">Reference proteome</keyword>
<dbReference type="AlphaFoldDB" id="L0EAX9"/>
<dbReference type="PANTHER" id="PTHR43280:SF28">
    <property type="entry name" value="HTH-TYPE TRANSCRIPTIONAL ACTIVATOR RHAS"/>
    <property type="match status" value="1"/>
</dbReference>
<dbReference type="SUPFAM" id="SSF46689">
    <property type="entry name" value="Homeodomain-like"/>
    <property type="match status" value="2"/>
</dbReference>
<dbReference type="PRINTS" id="PR00032">
    <property type="entry name" value="HTHARAC"/>
</dbReference>
<dbReference type="EMBL" id="CP003255">
    <property type="protein sequence ID" value="AGA57413.1"/>
    <property type="molecule type" value="Genomic_DNA"/>
</dbReference>
<evidence type="ECO:0000256" key="2">
    <source>
        <dbReference type="ARBA" id="ARBA00023125"/>
    </source>
</evidence>
<dbReference type="Gene3D" id="1.10.10.60">
    <property type="entry name" value="Homeodomain-like"/>
    <property type="match status" value="2"/>
</dbReference>
<reference evidence="7" key="1">
    <citation type="submission" date="2012-01" db="EMBL/GenBank/DDBJ databases">
        <title>Complete sequence of chromosome of Thermobacillus composti KWC4.</title>
        <authorList>
            <person name="Lucas S."/>
            <person name="Han J."/>
            <person name="Lapidus A."/>
            <person name="Cheng J.-F."/>
            <person name="Goodwin L."/>
            <person name="Pitluck S."/>
            <person name="Peters L."/>
            <person name="Ovchinnikova G."/>
            <person name="Teshima H."/>
            <person name="Detter J.C."/>
            <person name="Han C."/>
            <person name="Tapia R."/>
            <person name="Land M."/>
            <person name="Hauser L."/>
            <person name="Kyrpides N."/>
            <person name="Ivanova N."/>
            <person name="Pagani I."/>
            <person name="Anderson I."/>
            <person name="Woyke T."/>
        </authorList>
    </citation>
    <scope>NUCLEOTIDE SEQUENCE [LARGE SCALE GENOMIC DNA]</scope>
    <source>
        <strain evidence="7">DSM 18247 / JCM 13945 / KWC4</strain>
    </source>
</reference>
<dbReference type="GO" id="GO:0043565">
    <property type="term" value="F:sequence-specific DNA binding"/>
    <property type="evidence" value="ECO:0007669"/>
    <property type="project" value="InterPro"/>
</dbReference>
<dbReference type="GO" id="GO:0003700">
    <property type="term" value="F:DNA-binding transcription factor activity"/>
    <property type="evidence" value="ECO:0007669"/>
    <property type="project" value="InterPro"/>
</dbReference>
<dbReference type="STRING" id="717605.Theco_1247"/>
<gene>
    <name evidence="6" type="ordered locus">Theco_1247</name>
</gene>
<dbReference type="Proteomes" id="UP000010795">
    <property type="component" value="Chromosome"/>
</dbReference>
<dbReference type="InterPro" id="IPR018062">
    <property type="entry name" value="HTH_AraC-typ_CS"/>
</dbReference>
<evidence type="ECO:0000256" key="3">
    <source>
        <dbReference type="ARBA" id="ARBA00023163"/>
    </source>
</evidence>
<feature type="domain" description="HTH araC/xylS-type" evidence="5">
    <location>
        <begin position="647"/>
        <end position="745"/>
    </location>
</feature>
<evidence type="ECO:0000256" key="1">
    <source>
        <dbReference type="ARBA" id="ARBA00023015"/>
    </source>
</evidence>
<keyword evidence="1" id="KW-0805">Transcription regulation</keyword>
<keyword evidence="3" id="KW-0804">Transcription</keyword>
<dbReference type="eggNOG" id="COG2207">
    <property type="taxonomic scope" value="Bacteria"/>
</dbReference>
<accession>L0EAX9</accession>
<proteinExistence type="predicted"/>
<keyword evidence="4" id="KW-1133">Transmembrane helix</keyword>
<keyword evidence="4" id="KW-0472">Membrane</keyword>
<dbReference type="InterPro" id="IPR009057">
    <property type="entry name" value="Homeodomain-like_sf"/>
</dbReference>
<protein>
    <submittedName>
        <fullName evidence="6">Response regulator containing CheY-like receiver domain and AraC-type DNA-binding domain</fullName>
    </submittedName>
</protein>